<dbReference type="SUPFAM" id="SSF161070">
    <property type="entry name" value="SNF-like"/>
    <property type="match status" value="1"/>
</dbReference>
<proteinExistence type="inferred from homology"/>
<feature type="transmembrane region" description="Helical" evidence="16">
    <location>
        <begin position="240"/>
        <end position="257"/>
    </location>
</feature>
<feature type="transmembrane region" description="Helical" evidence="16">
    <location>
        <begin position="92"/>
        <end position="113"/>
    </location>
</feature>
<name>A0A9Q1CGF7_HOLLE</name>
<protein>
    <recommendedName>
        <fullName evidence="15">Transporter</fullName>
    </recommendedName>
</protein>
<evidence type="ECO:0000256" key="13">
    <source>
        <dbReference type="PIRSR" id="PIRSR600175-1"/>
    </source>
</evidence>
<dbReference type="GO" id="GO:0005330">
    <property type="term" value="F:dopamine:sodium symporter activity"/>
    <property type="evidence" value="ECO:0007669"/>
    <property type="project" value="TreeGrafter"/>
</dbReference>
<evidence type="ECO:0000256" key="4">
    <source>
        <dbReference type="ARBA" id="ARBA00022692"/>
    </source>
</evidence>
<feature type="binding site" evidence="13">
    <location>
        <position position="68"/>
    </location>
    <ligand>
        <name>Na(+)</name>
        <dbReference type="ChEBI" id="CHEBI:29101"/>
        <label>1</label>
    </ligand>
</feature>
<feature type="binding site" evidence="13">
    <location>
        <position position="426"/>
    </location>
    <ligand>
        <name>Na(+)</name>
        <dbReference type="ChEBI" id="CHEBI:29101"/>
        <label>1</label>
    </ligand>
</feature>
<keyword evidence="4 15" id="KW-0812">Transmembrane</keyword>
<evidence type="ECO:0000256" key="16">
    <source>
        <dbReference type="SAM" id="Phobius"/>
    </source>
</evidence>
<dbReference type="PROSITE" id="PS50267">
    <property type="entry name" value="NA_NEUROTRAN_SYMP_3"/>
    <property type="match status" value="1"/>
</dbReference>
<evidence type="ECO:0000256" key="2">
    <source>
        <dbReference type="ARBA" id="ARBA00022448"/>
    </source>
</evidence>
<dbReference type="AlphaFoldDB" id="A0A9Q1CGF7"/>
<feature type="transmembrane region" description="Helical" evidence="16">
    <location>
        <begin position="452"/>
        <end position="478"/>
    </location>
</feature>
<evidence type="ECO:0000313" key="18">
    <source>
        <dbReference type="Proteomes" id="UP001152320"/>
    </source>
</evidence>
<keyword evidence="7 15" id="KW-0769">Symport</keyword>
<feature type="binding site" evidence="13">
    <location>
        <position position="71"/>
    </location>
    <ligand>
        <name>Na(+)</name>
        <dbReference type="ChEBI" id="CHEBI:29101"/>
        <label>1</label>
    </ligand>
</feature>
<dbReference type="GO" id="GO:0051583">
    <property type="term" value="P:dopamine uptake involved in synaptic transmission"/>
    <property type="evidence" value="ECO:0007669"/>
    <property type="project" value="TreeGrafter"/>
</dbReference>
<keyword evidence="8 16" id="KW-1133">Transmembrane helix</keyword>
<feature type="disulfide bond" evidence="14">
    <location>
        <begin position="174"/>
        <end position="183"/>
    </location>
</feature>
<feature type="binding site" evidence="13">
    <location>
        <position position="357"/>
    </location>
    <ligand>
        <name>Na(+)</name>
        <dbReference type="ChEBI" id="CHEBI:29101"/>
        <label>1</label>
    </ligand>
</feature>
<evidence type="ECO:0000256" key="15">
    <source>
        <dbReference type="RuleBase" id="RU003732"/>
    </source>
</evidence>
<evidence type="ECO:0000256" key="12">
    <source>
        <dbReference type="ARBA" id="ARBA00023180"/>
    </source>
</evidence>
<dbReference type="InterPro" id="IPR037272">
    <property type="entry name" value="SNS_sf"/>
</dbReference>
<feature type="transmembrane region" description="Helical" evidence="16">
    <location>
        <begin position="62"/>
        <end position="80"/>
    </location>
</feature>
<keyword evidence="12" id="KW-0325">Glycoprotein</keyword>
<comment type="subcellular location">
    <subcellularLocation>
        <location evidence="1">Cell membrane</location>
        <topology evidence="1">Multi-pass membrane protein</topology>
    </subcellularLocation>
</comment>
<evidence type="ECO:0000256" key="14">
    <source>
        <dbReference type="PIRSR" id="PIRSR600175-2"/>
    </source>
</evidence>
<evidence type="ECO:0000256" key="7">
    <source>
        <dbReference type="ARBA" id="ARBA00022847"/>
    </source>
</evidence>
<dbReference type="OrthoDB" id="6581954at2759"/>
<feature type="binding site" evidence="13">
    <location>
        <position position="422"/>
    </location>
    <ligand>
        <name>Na(+)</name>
        <dbReference type="ChEBI" id="CHEBI:29101"/>
        <label>1</label>
    </ligand>
</feature>
<evidence type="ECO:0000256" key="5">
    <source>
        <dbReference type="ARBA" id="ARBA00022723"/>
    </source>
</evidence>
<keyword evidence="9 13" id="KW-0915">Sodium</keyword>
<feature type="transmembrane region" description="Helical" evidence="16">
    <location>
        <begin position="484"/>
        <end position="506"/>
    </location>
</feature>
<evidence type="ECO:0000256" key="9">
    <source>
        <dbReference type="ARBA" id="ARBA00023053"/>
    </source>
</evidence>
<accession>A0A9Q1CGF7</accession>
<comment type="similarity">
    <text evidence="15">Belongs to the sodium:neurotransmitter symporter (SNF) (TC 2.A.22) family.</text>
</comment>
<sequence length="633" mass="70824">MDHTVAPTASDQHCKVYGFDMRPAGESQGTLILEVNMNRGTEVVRGGRVTEGRETWGKKIDFLLSVIGFCVDLGNVWRFPYMCYKNGGGAFLIPYCVMLIFGGIPLFYLELALGQYNQSGAITVWDKVCPIFKGIGFAMVLVAFFVDWYYNVIISYALYYFFASFARPLPWSSCGHDYNTKYCFEPADMPEYFANVTTTDENGTIVTEIVNKTISATTEYYERGVLQIHMSDGLENLGSIVWPLLLSLLAVYVICYFSLWKGIKGSGKVVWFTATFPYVVLFCLLIRGVTLDGSGDGIAFYLKPNLTKLVEAQVWVDAATQVYFSLGPGFGVLLAFSSYNQFHNNIQRDAILTSIINCATSFLSGFVVFSVLGYMAKRNSVPIEEVATEGPGLVFVTYPEALATMPGATIWSLLFFLMLITLGLDSSFGGTEAILTALSDQFPKVIKAHREIVVFLLFAFYMLVGLAFTSQGGTYLVFLFDNFAAQYAILTAVFFEAIAVSWFYGLTIPTKRISNDISEMIGRPPAFFWRICWLFICPSMIIVILVFGLMNFKNLELDNYKYPDWSMALGWLVSCTSVAFIPLVAAYKFLMTPGSFYERITRNLKTPPQWPQGPETESRINGMVMEDKPVTDV</sequence>
<gene>
    <name evidence="17" type="ORF">HOLleu_11623</name>
</gene>
<dbReference type="PANTHER" id="PTHR11616">
    <property type="entry name" value="SODIUM/CHLORIDE DEPENDENT TRANSPORTER"/>
    <property type="match status" value="1"/>
</dbReference>
<feature type="binding site" evidence="13">
    <location>
        <position position="75"/>
    </location>
    <ligand>
        <name>Na(+)</name>
        <dbReference type="ChEBI" id="CHEBI:29101"/>
        <label>1</label>
    </ligand>
</feature>
<dbReference type="GO" id="GO:0046872">
    <property type="term" value="F:metal ion binding"/>
    <property type="evidence" value="ECO:0007669"/>
    <property type="project" value="UniProtKB-KW"/>
</dbReference>
<dbReference type="PRINTS" id="PR00176">
    <property type="entry name" value="NANEUSMPORT"/>
</dbReference>
<feature type="transmembrane region" description="Helical" evidence="16">
    <location>
        <begin position="351"/>
        <end position="376"/>
    </location>
</feature>
<feature type="transmembrane region" description="Helical" evidence="16">
    <location>
        <begin position="569"/>
        <end position="590"/>
    </location>
</feature>
<evidence type="ECO:0000256" key="8">
    <source>
        <dbReference type="ARBA" id="ARBA00022989"/>
    </source>
</evidence>
<dbReference type="GO" id="GO:0030424">
    <property type="term" value="C:axon"/>
    <property type="evidence" value="ECO:0007669"/>
    <property type="project" value="TreeGrafter"/>
</dbReference>
<feature type="transmembrane region" description="Helical" evidence="16">
    <location>
        <begin position="322"/>
        <end position="339"/>
    </location>
</feature>
<evidence type="ECO:0000256" key="10">
    <source>
        <dbReference type="ARBA" id="ARBA00023136"/>
    </source>
</evidence>
<dbReference type="Pfam" id="PF00209">
    <property type="entry name" value="SNF"/>
    <property type="match status" value="1"/>
</dbReference>
<feature type="transmembrane region" description="Helical" evidence="16">
    <location>
        <begin position="408"/>
        <end position="431"/>
    </location>
</feature>
<dbReference type="PROSITE" id="PS00610">
    <property type="entry name" value="NA_NEUROTRAN_SYMP_1"/>
    <property type="match status" value="1"/>
</dbReference>
<dbReference type="GO" id="GO:0042734">
    <property type="term" value="C:presynaptic membrane"/>
    <property type="evidence" value="ECO:0007669"/>
    <property type="project" value="TreeGrafter"/>
</dbReference>
<dbReference type="GO" id="GO:0032809">
    <property type="term" value="C:neuronal cell body membrane"/>
    <property type="evidence" value="ECO:0007669"/>
    <property type="project" value="TreeGrafter"/>
</dbReference>
<dbReference type="NCBIfam" id="NF037979">
    <property type="entry name" value="Na_transp"/>
    <property type="match status" value="1"/>
</dbReference>
<organism evidence="17 18">
    <name type="scientific">Holothuria leucospilota</name>
    <name type="common">Black long sea cucumber</name>
    <name type="synonym">Mertensiothuria leucospilota</name>
    <dbReference type="NCBI Taxonomy" id="206669"/>
    <lineage>
        <taxon>Eukaryota</taxon>
        <taxon>Metazoa</taxon>
        <taxon>Echinodermata</taxon>
        <taxon>Eleutherozoa</taxon>
        <taxon>Echinozoa</taxon>
        <taxon>Holothuroidea</taxon>
        <taxon>Aspidochirotacea</taxon>
        <taxon>Aspidochirotida</taxon>
        <taxon>Holothuriidae</taxon>
        <taxon>Holothuria</taxon>
    </lineage>
</organism>
<evidence type="ECO:0000256" key="6">
    <source>
        <dbReference type="ARBA" id="ARBA00022775"/>
    </source>
</evidence>
<keyword evidence="5 13" id="KW-0479">Metal-binding</keyword>
<evidence type="ECO:0000256" key="3">
    <source>
        <dbReference type="ARBA" id="ARBA00022475"/>
    </source>
</evidence>
<feature type="binding site" evidence="13">
    <location>
        <position position="425"/>
    </location>
    <ligand>
        <name>Na(+)</name>
        <dbReference type="ChEBI" id="CHEBI:29101"/>
        <label>1</label>
    </ligand>
</feature>
<dbReference type="EMBL" id="JAIZAY010000004">
    <property type="protein sequence ID" value="KAJ8044225.1"/>
    <property type="molecule type" value="Genomic_DNA"/>
</dbReference>
<dbReference type="InterPro" id="IPR000175">
    <property type="entry name" value="Na/ntran_symport"/>
</dbReference>
<dbReference type="Proteomes" id="UP001152320">
    <property type="component" value="Chromosome 4"/>
</dbReference>
<feature type="binding site" evidence="13">
    <location>
        <position position="325"/>
    </location>
    <ligand>
        <name>Na(+)</name>
        <dbReference type="ChEBI" id="CHEBI:29101"/>
        <label>1</label>
    </ligand>
</feature>
<evidence type="ECO:0000256" key="1">
    <source>
        <dbReference type="ARBA" id="ARBA00004651"/>
    </source>
</evidence>
<feature type="transmembrane region" description="Helical" evidence="16">
    <location>
        <begin position="269"/>
        <end position="289"/>
    </location>
</feature>
<keyword evidence="18" id="KW-1185">Reference proteome</keyword>
<comment type="caution">
    <text evidence="17">The sequence shown here is derived from an EMBL/GenBank/DDBJ whole genome shotgun (WGS) entry which is preliminary data.</text>
</comment>
<keyword evidence="11 14" id="KW-1015">Disulfide bond</keyword>
<evidence type="ECO:0000313" key="17">
    <source>
        <dbReference type="EMBL" id="KAJ8044225.1"/>
    </source>
</evidence>
<reference evidence="17" key="1">
    <citation type="submission" date="2021-10" db="EMBL/GenBank/DDBJ databases">
        <title>Tropical sea cucumber genome reveals ecological adaptation and Cuvierian tubules defense mechanism.</title>
        <authorList>
            <person name="Chen T."/>
        </authorList>
    </citation>
    <scope>NUCLEOTIDE SEQUENCE</scope>
    <source>
        <strain evidence="17">Nanhai2018</strain>
        <tissue evidence="17">Muscle</tissue>
    </source>
</reference>
<dbReference type="PANTHER" id="PTHR11616:SF320">
    <property type="entry name" value="SODIUM-DEPENDENT NORADRENALINE TRANSPORTER"/>
    <property type="match status" value="1"/>
</dbReference>
<keyword evidence="3" id="KW-1003">Cell membrane</keyword>
<evidence type="ECO:0000256" key="11">
    <source>
        <dbReference type="ARBA" id="ARBA00023157"/>
    </source>
</evidence>
<keyword evidence="6" id="KW-0532">Neurotransmitter transport</keyword>
<feature type="transmembrane region" description="Helical" evidence="16">
    <location>
        <begin position="527"/>
        <end position="549"/>
    </location>
</feature>
<dbReference type="GO" id="GO:0006865">
    <property type="term" value="P:amino acid transport"/>
    <property type="evidence" value="ECO:0007669"/>
    <property type="project" value="TreeGrafter"/>
</dbReference>
<keyword evidence="10 16" id="KW-0472">Membrane</keyword>
<keyword evidence="2 15" id="KW-0813">Transport</keyword>
<dbReference type="GO" id="GO:0005334">
    <property type="term" value="F:norepinephrine:sodium symporter activity"/>
    <property type="evidence" value="ECO:0007669"/>
    <property type="project" value="TreeGrafter"/>
</dbReference>
<feature type="transmembrane region" description="Helical" evidence="16">
    <location>
        <begin position="134"/>
        <end position="162"/>
    </location>
</feature>